<evidence type="ECO:0000313" key="1">
    <source>
        <dbReference type="EMBL" id="SDU56864.1"/>
    </source>
</evidence>
<keyword evidence="2" id="KW-1185">Reference proteome</keyword>
<accession>A0ABY0VUU8</accession>
<name>A0ABY0VUU8_9PSED</name>
<sequence length="98" mass="10796">MTIEQEVLERCMSELHAEHPAEAALTTALMGVFDFKKGTIRNKAAQRQMLYAMGKKLATKDADGVDGWDRWLQQFVKDGALSAEQAAAFTAQAQAIHS</sequence>
<evidence type="ECO:0000313" key="2">
    <source>
        <dbReference type="Proteomes" id="UP000182476"/>
    </source>
</evidence>
<dbReference type="RefSeq" id="WP_083376252.1">
    <property type="nucleotide sequence ID" value="NZ_LT629796.1"/>
</dbReference>
<protein>
    <submittedName>
        <fullName evidence="1">Uncharacterized protein</fullName>
    </submittedName>
</protein>
<gene>
    <name evidence="1" type="ORF">SAMN04489801_4520</name>
</gene>
<reference evidence="1 2" key="1">
    <citation type="submission" date="2016-10" db="EMBL/GenBank/DDBJ databases">
        <authorList>
            <person name="Varghese N."/>
            <person name="Submissions S."/>
        </authorList>
    </citation>
    <scope>NUCLEOTIDE SEQUENCE [LARGE SCALE GENOMIC DNA]</scope>
    <source>
        <strain evidence="1 2">LMG 21607</strain>
    </source>
</reference>
<organism evidence="1 2">
    <name type="scientific">Pseudomonas mandelii</name>
    <dbReference type="NCBI Taxonomy" id="75612"/>
    <lineage>
        <taxon>Bacteria</taxon>
        <taxon>Pseudomonadati</taxon>
        <taxon>Pseudomonadota</taxon>
        <taxon>Gammaproteobacteria</taxon>
        <taxon>Pseudomonadales</taxon>
        <taxon>Pseudomonadaceae</taxon>
        <taxon>Pseudomonas</taxon>
    </lineage>
</organism>
<dbReference type="Proteomes" id="UP000182476">
    <property type="component" value="Chromosome I"/>
</dbReference>
<dbReference type="GeneID" id="46431517"/>
<proteinExistence type="predicted"/>
<dbReference type="EMBL" id="LT629796">
    <property type="protein sequence ID" value="SDU56864.1"/>
    <property type="molecule type" value="Genomic_DNA"/>
</dbReference>